<evidence type="ECO:0000256" key="1">
    <source>
        <dbReference type="SAM" id="MobiDB-lite"/>
    </source>
</evidence>
<feature type="compositionally biased region" description="Acidic residues" evidence="1">
    <location>
        <begin position="279"/>
        <end position="290"/>
    </location>
</feature>
<accession>A0A4Y9ZQE3</accession>
<proteinExistence type="predicted"/>
<sequence length="505" mass="56006">MLKARLAEYYGLDLSAVPLPMPPAGLPMVTEHIRERQWDHLCALGWEWHETASAGQMFSLCMELFEPPTEDEVAHLLNEVGCLASMHPKAAAVALPAGIVSALSETICAWTGAAALAHSDAVAIAIPQQPLTALSRTLAPLTSTSQANAVKMGCLPAQQAVSLLVHGHSKFEETRTTAAAATLTHEADVLKACEEEILSLESTEDLRDIVYDMGMGNPGRLRASIATEDEEDERHMREGVDEVEELDSDGNTVRSYNVKERHSRRSGTASDKARTSDNIIDDPEDDPEDDEAELKCMSQRWTLPIYAFFDLKPAIEYIDSRKCHSFKCSAKGCRQKIRRYLDTGDTQSTRNMHKHIKKCWGEDVVHAISQAADATVAREKVVKNYLKNGSIMATFEHKNKGQVSYSHRQHTKTETKAEISLMKTGRPGYYVPSPRTVSRDVKLVFAHARTWIAKMLRSHSGINMAKVFAEILEDFGISEKVSNLNIMSKPCSPESQILSVTCQLW</sequence>
<name>A0A4Y9ZQE3_9AGAM</name>
<evidence type="ECO:0000313" key="2">
    <source>
        <dbReference type="EMBL" id="TFY76277.1"/>
    </source>
</evidence>
<feature type="region of interest" description="Disordered" evidence="1">
    <location>
        <begin position="245"/>
        <end position="290"/>
    </location>
</feature>
<evidence type="ECO:0000313" key="3">
    <source>
        <dbReference type="Proteomes" id="UP000298061"/>
    </source>
</evidence>
<dbReference type="AlphaFoldDB" id="A0A4Y9ZQE3"/>
<organism evidence="2 3">
    <name type="scientific">Hericium alpestre</name>
    <dbReference type="NCBI Taxonomy" id="135208"/>
    <lineage>
        <taxon>Eukaryota</taxon>
        <taxon>Fungi</taxon>
        <taxon>Dikarya</taxon>
        <taxon>Basidiomycota</taxon>
        <taxon>Agaricomycotina</taxon>
        <taxon>Agaricomycetes</taxon>
        <taxon>Russulales</taxon>
        <taxon>Hericiaceae</taxon>
        <taxon>Hericium</taxon>
    </lineage>
</organism>
<dbReference type="STRING" id="135208.A0A4Y9ZQE3"/>
<reference evidence="2 3" key="1">
    <citation type="submission" date="2019-02" db="EMBL/GenBank/DDBJ databases">
        <title>Genome sequencing of the rare red list fungi Hericium alpestre (H. flagellum).</title>
        <authorList>
            <person name="Buettner E."/>
            <person name="Kellner H."/>
        </authorList>
    </citation>
    <scope>NUCLEOTIDE SEQUENCE [LARGE SCALE GENOMIC DNA]</scope>
    <source>
        <strain evidence="2 3">DSM 108284</strain>
    </source>
</reference>
<comment type="caution">
    <text evidence="2">The sequence shown here is derived from an EMBL/GenBank/DDBJ whole genome shotgun (WGS) entry which is preliminary data.</text>
</comment>
<dbReference type="OrthoDB" id="2673180at2759"/>
<dbReference type="EMBL" id="SFCI01001256">
    <property type="protein sequence ID" value="TFY76277.1"/>
    <property type="molecule type" value="Genomic_DNA"/>
</dbReference>
<dbReference type="Proteomes" id="UP000298061">
    <property type="component" value="Unassembled WGS sequence"/>
</dbReference>
<protein>
    <submittedName>
        <fullName evidence="2">Uncharacterized protein</fullName>
    </submittedName>
</protein>
<gene>
    <name evidence="2" type="ORF">EWM64_g7736</name>
</gene>
<keyword evidence="3" id="KW-1185">Reference proteome</keyword>